<name>A0A6A6T4H4_9PLEO</name>
<dbReference type="Gene3D" id="3.40.50.1110">
    <property type="entry name" value="SGNH hydrolase"/>
    <property type="match status" value="1"/>
</dbReference>
<proteinExistence type="predicted"/>
<dbReference type="CDD" id="cd01846">
    <property type="entry name" value="fatty_acyltransferase_like"/>
    <property type="match status" value="1"/>
</dbReference>
<keyword evidence="1" id="KW-0378">Hydrolase</keyword>
<dbReference type="SUPFAM" id="SSF52266">
    <property type="entry name" value="SGNH hydrolase"/>
    <property type="match status" value="1"/>
</dbReference>
<dbReference type="InterPro" id="IPR001087">
    <property type="entry name" value="GDSL"/>
</dbReference>
<dbReference type="OrthoDB" id="1600564at2759"/>
<evidence type="ECO:0000256" key="1">
    <source>
        <dbReference type="ARBA" id="ARBA00022801"/>
    </source>
</evidence>
<dbReference type="AlphaFoldDB" id="A0A6A6T4H4"/>
<dbReference type="Proteomes" id="UP000799324">
    <property type="component" value="Unassembled WGS sequence"/>
</dbReference>
<dbReference type="Pfam" id="PF00657">
    <property type="entry name" value="Lipase_GDSL"/>
    <property type="match status" value="1"/>
</dbReference>
<evidence type="ECO:0000313" key="3">
    <source>
        <dbReference type="EMBL" id="KAF2654959.1"/>
    </source>
</evidence>
<dbReference type="PANTHER" id="PTHR45648">
    <property type="entry name" value="GDSL LIPASE/ACYLHYDROLASE FAMILY PROTEIN (AFU_ORTHOLOGUE AFUA_4G14700)"/>
    <property type="match status" value="1"/>
</dbReference>
<dbReference type="InterPro" id="IPR051058">
    <property type="entry name" value="GDSL_Est/Lipase"/>
</dbReference>
<accession>A0A6A6T4H4</accession>
<gene>
    <name evidence="3" type="ORF">K491DRAFT_446787</name>
</gene>
<dbReference type="GO" id="GO:0016788">
    <property type="term" value="F:hydrolase activity, acting on ester bonds"/>
    <property type="evidence" value="ECO:0007669"/>
    <property type="project" value="InterPro"/>
</dbReference>
<keyword evidence="2" id="KW-0732">Signal</keyword>
<protein>
    <submittedName>
        <fullName evidence="3">Carbohydrate esterase family 16 protein</fullName>
    </submittedName>
</protein>
<organism evidence="3 4">
    <name type="scientific">Lophiostoma macrostomum CBS 122681</name>
    <dbReference type="NCBI Taxonomy" id="1314788"/>
    <lineage>
        <taxon>Eukaryota</taxon>
        <taxon>Fungi</taxon>
        <taxon>Dikarya</taxon>
        <taxon>Ascomycota</taxon>
        <taxon>Pezizomycotina</taxon>
        <taxon>Dothideomycetes</taxon>
        <taxon>Pleosporomycetidae</taxon>
        <taxon>Pleosporales</taxon>
        <taxon>Lophiostomataceae</taxon>
        <taxon>Lophiostoma</taxon>
    </lineage>
</organism>
<keyword evidence="4" id="KW-1185">Reference proteome</keyword>
<dbReference type="InterPro" id="IPR036514">
    <property type="entry name" value="SGNH_hydro_sf"/>
</dbReference>
<feature type="chain" id="PRO_5025642985" evidence="2">
    <location>
        <begin position="18"/>
        <end position="321"/>
    </location>
</feature>
<feature type="signal peptide" evidence="2">
    <location>
        <begin position="1"/>
        <end position="17"/>
    </location>
</feature>
<sequence length="321" mass="34917">MRSSIAILAAVAHSATAAPFANGSWSGWKNVKYLFVFGDSYTQTGFNVTGTQPSPANPMGNPTYPGWTSSNGPNWVDFLTYTYNESYIQTYNLAYGGATLDGALVAPYEPTVLSVKNQVQDEYLPAYGSAPASAPFKSSDSLFAFFIGINDVGNSWWLNNATLYDTIFAEYSGLLEQVYATGARNFLFLTVPPVNQSPLTLANGPDAVAGEGAIIQDWNSRVEKLSTSFSANHTGVTSFVHDTHKVFADVIADPSSYPQTSGYKNVTGYCEAYMNGTPDWYTLIDNCTYPVNEYLWLNSLHPTFPMHNATAASIVKYLNSA</sequence>
<dbReference type="EMBL" id="MU004356">
    <property type="protein sequence ID" value="KAF2654959.1"/>
    <property type="molecule type" value="Genomic_DNA"/>
</dbReference>
<reference evidence="3" key="1">
    <citation type="journal article" date="2020" name="Stud. Mycol.">
        <title>101 Dothideomycetes genomes: a test case for predicting lifestyles and emergence of pathogens.</title>
        <authorList>
            <person name="Haridas S."/>
            <person name="Albert R."/>
            <person name="Binder M."/>
            <person name="Bloem J."/>
            <person name="Labutti K."/>
            <person name="Salamov A."/>
            <person name="Andreopoulos B."/>
            <person name="Baker S."/>
            <person name="Barry K."/>
            <person name="Bills G."/>
            <person name="Bluhm B."/>
            <person name="Cannon C."/>
            <person name="Castanera R."/>
            <person name="Culley D."/>
            <person name="Daum C."/>
            <person name="Ezra D."/>
            <person name="Gonzalez J."/>
            <person name="Henrissat B."/>
            <person name="Kuo A."/>
            <person name="Liang C."/>
            <person name="Lipzen A."/>
            <person name="Lutzoni F."/>
            <person name="Magnuson J."/>
            <person name="Mondo S."/>
            <person name="Nolan M."/>
            <person name="Ohm R."/>
            <person name="Pangilinan J."/>
            <person name="Park H.-J."/>
            <person name="Ramirez L."/>
            <person name="Alfaro M."/>
            <person name="Sun H."/>
            <person name="Tritt A."/>
            <person name="Yoshinaga Y."/>
            <person name="Zwiers L.-H."/>
            <person name="Turgeon B."/>
            <person name="Goodwin S."/>
            <person name="Spatafora J."/>
            <person name="Crous P."/>
            <person name="Grigoriev I."/>
        </authorList>
    </citation>
    <scope>NUCLEOTIDE SEQUENCE</scope>
    <source>
        <strain evidence="3">CBS 122681</strain>
    </source>
</reference>
<dbReference type="PANTHER" id="PTHR45648:SF85">
    <property type="entry name" value="A, PUTATIVE (AFU_ORTHOLOGUE AFUA_2G10760)-RELATED"/>
    <property type="match status" value="1"/>
</dbReference>
<evidence type="ECO:0000313" key="4">
    <source>
        <dbReference type="Proteomes" id="UP000799324"/>
    </source>
</evidence>
<evidence type="ECO:0000256" key="2">
    <source>
        <dbReference type="SAM" id="SignalP"/>
    </source>
</evidence>